<accession>A0A656HH46</accession>
<protein>
    <recommendedName>
        <fullName evidence="4">Plasmid replication protein RepL domain-containing protein</fullName>
    </recommendedName>
</protein>
<name>A0A656HH46_THINJ</name>
<dbReference type="EMBL" id="JH651384">
    <property type="protein sequence ID" value="EIJ34700.1"/>
    <property type="molecule type" value="Genomic_DNA"/>
</dbReference>
<evidence type="ECO:0008006" key="4">
    <source>
        <dbReference type="Google" id="ProtNLM"/>
    </source>
</evidence>
<feature type="compositionally biased region" description="Basic and acidic residues" evidence="1">
    <location>
        <begin position="84"/>
        <end position="99"/>
    </location>
</feature>
<organism evidence="2 3">
    <name type="scientific">Thiothrix nivea (strain ATCC 35100 / DSM 5205 / JP2)</name>
    <dbReference type="NCBI Taxonomy" id="870187"/>
    <lineage>
        <taxon>Bacteria</taxon>
        <taxon>Pseudomonadati</taxon>
        <taxon>Pseudomonadota</taxon>
        <taxon>Gammaproteobacteria</taxon>
        <taxon>Thiotrichales</taxon>
        <taxon>Thiotrichaceae</taxon>
        <taxon>Thiothrix</taxon>
    </lineage>
</organism>
<sequence>MEGGLFALLSDDADFDNMVHLTKAKKLAFMTKLGSKSKNPDRVCNNALGKLLDKNLIVRVGTNAYMLNPQYRDKQNSSTSQGKLMDKFTGYREKHHSPDDNLSSVG</sequence>
<evidence type="ECO:0000313" key="2">
    <source>
        <dbReference type="EMBL" id="EIJ34700.1"/>
    </source>
</evidence>
<reference evidence="3" key="1">
    <citation type="journal article" date="2011" name="Stand. Genomic Sci.">
        <title>Genome sequence of the filamentous, gliding Thiothrix nivea neotype strain (JP2(T)).</title>
        <authorList>
            <person name="Lapidus A."/>
            <person name="Nolan M."/>
            <person name="Lucas S."/>
            <person name="Glavina Del Rio T."/>
            <person name="Tice H."/>
            <person name="Cheng J.F."/>
            <person name="Tapia R."/>
            <person name="Han C."/>
            <person name="Goodwin L."/>
            <person name="Pitluck S."/>
            <person name="Liolios K."/>
            <person name="Pagani I."/>
            <person name="Ivanova N."/>
            <person name="Huntemann M."/>
            <person name="Mavromatis K."/>
            <person name="Mikhailova N."/>
            <person name="Pati A."/>
            <person name="Chen A."/>
            <person name="Palaniappan K."/>
            <person name="Land M."/>
            <person name="Brambilla E.M."/>
            <person name="Rohde M."/>
            <person name="Abt B."/>
            <person name="Verbarg S."/>
            <person name="Goker M."/>
            <person name="Bristow J."/>
            <person name="Eisen J.A."/>
            <person name="Markowitz V."/>
            <person name="Hugenholtz P."/>
            <person name="Kyrpides N.C."/>
            <person name="Klenk H.P."/>
            <person name="Woyke T."/>
        </authorList>
    </citation>
    <scope>NUCLEOTIDE SEQUENCE [LARGE SCALE GENOMIC DNA]</scope>
    <source>
        <strain evidence="3">ATCC 35100 / DSM 5205 / JP2</strain>
    </source>
</reference>
<evidence type="ECO:0000256" key="1">
    <source>
        <dbReference type="SAM" id="MobiDB-lite"/>
    </source>
</evidence>
<dbReference type="Proteomes" id="UP000005317">
    <property type="component" value="Unassembled WGS sequence"/>
</dbReference>
<proteinExistence type="predicted"/>
<gene>
    <name evidence="2" type="ORF">Thini_2128</name>
</gene>
<evidence type="ECO:0000313" key="3">
    <source>
        <dbReference type="Proteomes" id="UP000005317"/>
    </source>
</evidence>
<keyword evidence="3" id="KW-1185">Reference proteome</keyword>
<feature type="region of interest" description="Disordered" evidence="1">
    <location>
        <begin position="69"/>
        <end position="106"/>
    </location>
</feature>
<dbReference type="AlphaFoldDB" id="A0A656HH46"/>